<name>A0A4R9GT31_9LEPT</name>
<keyword evidence="3" id="KW-1185">Reference proteome</keyword>
<dbReference type="RefSeq" id="WP_135811911.1">
    <property type="nucleotide sequence ID" value="NZ_RQEV01000002.1"/>
</dbReference>
<dbReference type="Proteomes" id="UP000297855">
    <property type="component" value="Unassembled WGS sequence"/>
</dbReference>
<sequence>MASYSYDVPVFKKKLIQRTSMVVLVFGLFLAVNFRQVASESRESFLTMFLVLGGLLVFLLAKNYSRQLKTLQGSKVELSGNSLKQWNAQGQCMELDLREVNGIEKDRFRGYDRVLLVLKQGTYVPILNLTDMTEFLAELEKKTGMKATVFEEDSRILTWKTPFAFVPTFGIILAYFVGPWGFKQDLIYIVMTANLLLFLLYLPKDRMNTGGSARRRYVFILAILLVVLTVRYFGLI</sequence>
<protein>
    <submittedName>
        <fullName evidence="2">Uncharacterized protein</fullName>
    </submittedName>
</protein>
<proteinExistence type="predicted"/>
<evidence type="ECO:0000256" key="1">
    <source>
        <dbReference type="SAM" id="Phobius"/>
    </source>
</evidence>
<reference evidence="2" key="1">
    <citation type="journal article" date="2019" name="PLoS Negl. Trop. Dis.">
        <title>Revisiting the worldwide diversity of Leptospira species in the environment.</title>
        <authorList>
            <person name="Vincent A.T."/>
            <person name="Schiettekatte O."/>
            <person name="Bourhy P."/>
            <person name="Veyrier F.J."/>
            <person name="Picardeau M."/>
        </authorList>
    </citation>
    <scope>NUCLEOTIDE SEQUENCE [LARGE SCALE GENOMIC DNA]</scope>
    <source>
        <strain evidence="2">SCS5</strain>
    </source>
</reference>
<feature type="transmembrane region" description="Helical" evidence="1">
    <location>
        <begin position="21"/>
        <end position="38"/>
    </location>
</feature>
<organism evidence="2 3">
    <name type="scientific">Leptospira fluminis</name>
    <dbReference type="NCBI Taxonomy" id="2484979"/>
    <lineage>
        <taxon>Bacteria</taxon>
        <taxon>Pseudomonadati</taxon>
        <taxon>Spirochaetota</taxon>
        <taxon>Spirochaetia</taxon>
        <taxon>Leptospirales</taxon>
        <taxon>Leptospiraceae</taxon>
        <taxon>Leptospira</taxon>
    </lineage>
</organism>
<feature type="transmembrane region" description="Helical" evidence="1">
    <location>
        <begin position="215"/>
        <end position="234"/>
    </location>
</feature>
<accession>A0A4R9GT31</accession>
<keyword evidence="1" id="KW-0812">Transmembrane</keyword>
<gene>
    <name evidence="2" type="ORF">EHO61_01660</name>
</gene>
<feature type="transmembrane region" description="Helical" evidence="1">
    <location>
        <begin position="44"/>
        <end position="61"/>
    </location>
</feature>
<keyword evidence="1" id="KW-1133">Transmembrane helix</keyword>
<keyword evidence="1" id="KW-0472">Membrane</keyword>
<feature type="transmembrane region" description="Helical" evidence="1">
    <location>
        <begin position="186"/>
        <end position="203"/>
    </location>
</feature>
<dbReference type="OrthoDB" id="344943at2"/>
<comment type="caution">
    <text evidence="2">The sequence shown here is derived from an EMBL/GenBank/DDBJ whole genome shotgun (WGS) entry which is preliminary data.</text>
</comment>
<evidence type="ECO:0000313" key="3">
    <source>
        <dbReference type="Proteomes" id="UP000297855"/>
    </source>
</evidence>
<evidence type="ECO:0000313" key="2">
    <source>
        <dbReference type="EMBL" id="TGK21968.1"/>
    </source>
</evidence>
<feature type="transmembrane region" description="Helical" evidence="1">
    <location>
        <begin position="163"/>
        <end position="180"/>
    </location>
</feature>
<dbReference type="AlphaFoldDB" id="A0A4R9GT31"/>
<dbReference type="EMBL" id="RQEV01000002">
    <property type="protein sequence ID" value="TGK21968.1"/>
    <property type="molecule type" value="Genomic_DNA"/>
</dbReference>